<gene>
    <name evidence="3" type="ORF">BEU04_03420</name>
</gene>
<feature type="transmembrane region" description="Helical" evidence="1">
    <location>
        <begin position="1072"/>
        <end position="1092"/>
    </location>
</feature>
<dbReference type="Pfam" id="PF07705">
    <property type="entry name" value="CARDB"/>
    <property type="match status" value="1"/>
</dbReference>
<evidence type="ECO:0000256" key="1">
    <source>
        <dbReference type="SAM" id="Phobius"/>
    </source>
</evidence>
<comment type="caution">
    <text evidence="3">The sequence shown here is derived from an EMBL/GenBank/DDBJ whole genome shotgun (WGS) entry which is preliminary data.</text>
</comment>
<reference evidence="3 4" key="1">
    <citation type="submission" date="2016-08" db="EMBL/GenBank/DDBJ databases">
        <title>New Insights into Marine Group III Euryarchaeota, from dark to light.</title>
        <authorList>
            <person name="Haro-Moreno J.M."/>
            <person name="Rodriguez-Valera F."/>
            <person name="Lopez-Garcia P."/>
            <person name="Moreira D."/>
            <person name="Martin-Cuadrado A.B."/>
        </authorList>
    </citation>
    <scope>NUCLEOTIDE SEQUENCE [LARGE SCALE GENOMIC DNA]</scope>
    <source>
        <strain evidence="3">CG-Bathy1</strain>
    </source>
</reference>
<sequence length="1096" mass="121051">MLISMDSVVLQKRFAYIVMAILVTSTLAIAPSAQSDVTIDLKLIHIKLNEEEGHNPPPKVDEDREYQLRYKINSGEPGTFQIAIETCSEQCNEDANWNEVTRDLDGDGSDDNYDSDNSAFTNIEFTIAISEEGPISVRAYLDPDNEVEEVRENNNNHLSSSFSVEPASGNSDLYVHNLATSVLNDDNGEYDSSSKFEAGDTLRLDIEYGNNGDVSSASAYITPMKFSLFFHDGDLSPNEGDQFNESNFDGNINPEYPSSSIDQDGVDYYYVAPTDPDKPALTQVTWGIPVSGMDDGFYTFTFIIDANDDVSESDESNNEHSIEICLFNRNSNFCELSDLTGPIHSNPKPFTAATSPEGDDGVEYPGDMECGHDGKPCISGTTTYILFKVRNDGSYTTHNLADASVELSTRFCGEVDSEEDPSEANCNEWGSAGEFQPFTDELEVAGPQRDQPVDNFFVVEWDAPNTPGYWDLQLILDSTDVLDEEDEFNNEFSFFKTNDHFLQLVERKADLQISSFNTASEVAVQNYTTTLEVWVDQTDLGTLDAENVCVTLDIDGPTDATSGHIVIPGPDGNPLLKNIGFEDQPLLFAYEWVPEEEGLYNITATVNPATNDTYTHIVEWDDDDEPPNENNMFTLGPFEVMPIIPDLVIYPEISNFIPVMDVSPTTTNGFAMVGVDSIINFTIKNEGYRDVFSNESFVLKIQDKYQAEIDEISLSGPIAMGESILVQYSYTFEQEKRYEFHLSVDADDEITEIFEGVCDWQLQGQEDNCQRFEVYAVTVIDTWISNLSLAEEEALLGNDHHLDFRVGMDFLADGAQHNVYFGAYANSALTGYKLIVDGGNYQTTLLCDCTTGVDSTGIPYVSLTGDGNESVFVDITILWEPVGISAGEYDVYIELDTSWLSGLNANLSNDIVCFANNPTLYRDDGGDCAGGSIFVNTFTTDLRIIDVYAEPGEVGINIVYVEIDYPAGELSNLDNVFVNVSIYVSDFALGALSESETFVEHLGLVMVIGGMNVGESKILEFEWTAPSGSYVIVADIDPTNLINEYNEYNNRLVSGLVKTSTSTNDGSEEEAGLIPAPPLISVVLLLLIVSLVRRRV</sequence>
<evidence type="ECO:0000313" key="4">
    <source>
        <dbReference type="Proteomes" id="UP000183815"/>
    </source>
</evidence>
<keyword evidence="1" id="KW-0812">Transmembrane</keyword>
<keyword evidence="1" id="KW-0472">Membrane</keyword>
<keyword evidence="1" id="KW-1133">Transmembrane helix</keyword>
<organism evidence="3 4">
    <name type="scientific">Marine Group III euryarchaeote CG-Bathy1</name>
    <dbReference type="NCBI Taxonomy" id="1889001"/>
    <lineage>
        <taxon>Archaea</taxon>
        <taxon>Methanobacteriati</taxon>
        <taxon>Thermoplasmatota</taxon>
        <taxon>Thermoplasmata</taxon>
        <taxon>Candidatus Thermoprofundales</taxon>
    </lineage>
</organism>
<evidence type="ECO:0000313" key="3">
    <source>
        <dbReference type="EMBL" id="OIR14037.1"/>
    </source>
</evidence>
<accession>A0A1J5TCL1</accession>
<name>A0A1J5TCL1_9ARCH</name>
<dbReference type="EMBL" id="MIYU01000021">
    <property type="protein sequence ID" value="OIR14037.1"/>
    <property type="molecule type" value="Genomic_DNA"/>
</dbReference>
<dbReference type="InterPro" id="IPR011635">
    <property type="entry name" value="CARDB"/>
</dbReference>
<evidence type="ECO:0000259" key="2">
    <source>
        <dbReference type="Pfam" id="PF07705"/>
    </source>
</evidence>
<protein>
    <recommendedName>
        <fullName evidence="2">CARDB domain-containing protein</fullName>
    </recommendedName>
</protein>
<dbReference type="AlphaFoldDB" id="A0A1J5TCL1"/>
<feature type="domain" description="CARDB" evidence="2">
    <location>
        <begin position="665"/>
        <end position="753"/>
    </location>
</feature>
<dbReference type="InterPro" id="IPR013783">
    <property type="entry name" value="Ig-like_fold"/>
</dbReference>
<proteinExistence type="predicted"/>
<dbReference type="Proteomes" id="UP000183815">
    <property type="component" value="Unassembled WGS sequence"/>
</dbReference>
<dbReference type="Gene3D" id="2.60.40.10">
    <property type="entry name" value="Immunoglobulins"/>
    <property type="match status" value="3"/>
</dbReference>